<protein>
    <submittedName>
        <fullName evidence="2">Uncharacterized protein</fullName>
    </submittedName>
</protein>
<keyword evidence="1" id="KW-0732">Signal</keyword>
<comment type="caution">
    <text evidence="2">The sequence shown here is derived from an EMBL/GenBank/DDBJ whole genome shotgun (WGS) entry which is preliminary data.</text>
</comment>
<feature type="signal peptide" evidence="1">
    <location>
        <begin position="1"/>
        <end position="27"/>
    </location>
</feature>
<evidence type="ECO:0000313" key="3">
    <source>
        <dbReference type="Proteomes" id="UP000253324"/>
    </source>
</evidence>
<gene>
    <name evidence="2" type="ORF">C7476_12340</name>
</gene>
<name>A0A368YEF1_9HYPH</name>
<reference evidence="2 3" key="1">
    <citation type="submission" date="2018-07" db="EMBL/GenBank/DDBJ databases">
        <title>Genomic Encyclopedia of Type Strains, Phase III (KMG-III): the genomes of soil and plant-associated and newly described type strains.</title>
        <authorList>
            <person name="Whitman W."/>
        </authorList>
    </citation>
    <scope>NUCLEOTIDE SEQUENCE [LARGE SCALE GENOMIC DNA]</scope>
    <source>
        <strain evidence="2 3">31-25a</strain>
    </source>
</reference>
<accession>A0A368YEF1</accession>
<feature type="chain" id="PRO_5016985120" evidence="1">
    <location>
        <begin position="28"/>
        <end position="93"/>
    </location>
</feature>
<proteinExistence type="predicted"/>
<dbReference type="EMBL" id="QPJM01000023">
    <property type="protein sequence ID" value="RCW78611.1"/>
    <property type="molecule type" value="Genomic_DNA"/>
</dbReference>
<dbReference type="AlphaFoldDB" id="A0A368YEF1"/>
<dbReference type="Proteomes" id="UP000253324">
    <property type="component" value="Unassembled WGS sequence"/>
</dbReference>
<evidence type="ECO:0000256" key="1">
    <source>
        <dbReference type="SAM" id="SignalP"/>
    </source>
</evidence>
<organism evidence="2 3">
    <name type="scientific">Phyllobacterium bourgognense</name>
    <dbReference type="NCBI Taxonomy" id="314236"/>
    <lineage>
        <taxon>Bacteria</taxon>
        <taxon>Pseudomonadati</taxon>
        <taxon>Pseudomonadota</taxon>
        <taxon>Alphaproteobacteria</taxon>
        <taxon>Hyphomicrobiales</taxon>
        <taxon>Phyllobacteriaceae</taxon>
        <taxon>Phyllobacterium</taxon>
    </lineage>
</organism>
<sequence length="93" mass="10650">MGKSGTILLTLALAAMLASGSASISMAHGKSHGAHSYQGYSISGLWRANGYWYPQFKDCYFPYRYDLPVYCDESTQRFSKRNEWRRAPKFIRK</sequence>
<keyword evidence="3" id="KW-1185">Reference proteome</keyword>
<evidence type="ECO:0000313" key="2">
    <source>
        <dbReference type="EMBL" id="RCW78611.1"/>
    </source>
</evidence>